<organism evidence="1 2">
    <name type="scientific">Haematococcus lacustris</name>
    <name type="common">Green alga</name>
    <name type="synonym">Haematococcus pluvialis</name>
    <dbReference type="NCBI Taxonomy" id="44745"/>
    <lineage>
        <taxon>Eukaryota</taxon>
        <taxon>Viridiplantae</taxon>
        <taxon>Chlorophyta</taxon>
        <taxon>core chlorophytes</taxon>
        <taxon>Chlorophyceae</taxon>
        <taxon>CS clade</taxon>
        <taxon>Chlamydomonadales</taxon>
        <taxon>Haematococcaceae</taxon>
        <taxon>Haematococcus</taxon>
    </lineage>
</organism>
<protein>
    <submittedName>
        <fullName evidence="1">Uncharacterized protein</fullName>
    </submittedName>
</protein>
<comment type="caution">
    <text evidence="1">The sequence shown here is derived from an EMBL/GenBank/DDBJ whole genome shotgun (WGS) entry which is preliminary data.</text>
</comment>
<gene>
    <name evidence="1" type="ORF">HaLaN_31015</name>
</gene>
<proteinExistence type="predicted"/>
<accession>A0A6A0AG28</accession>
<feature type="non-terminal residue" evidence="1">
    <location>
        <position position="66"/>
    </location>
</feature>
<keyword evidence="2" id="KW-1185">Reference proteome</keyword>
<dbReference type="Proteomes" id="UP000485058">
    <property type="component" value="Unassembled WGS sequence"/>
</dbReference>
<name>A0A6A0AG28_HAELA</name>
<dbReference type="EMBL" id="BLLF01006036">
    <property type="protein sequence ID" value="GFH31890.1"/>
    <property type="molecule type" value="Genomic_DNA"/>
</dbReference>
<feature type="non-terminal residue" evidence="1">
    <location>
        <position position="1"/>
    </location>
</feature>
<sequence length="66" mass="6760">MVIGAAAPQDLVELKAPLHSRNPSGDLAAYNYPNHPGPYNGNGGAAYPGLSPSFVLPPPLHLAMPG</sequence>
<reference evidence="1 2" key="1">
    <citation type="submission" date="2020-02" db="EMBL/GenBank/DDBJ databases">
        <title>Draft genome sequence of Haematococcus lacustris strain NIES-144.</title>
        <authorList>
            <person name="Morimoto D."/>
            <person name="Nakagawa S."/>
            <person name="Yoshida T."/>
            <person name="Sawayama S."/>
        </authorList>
    </citation>
    <scope>NUCLEOTIDE SEQUENCE [LARGE SCALE GENOMIC DNA]</scope>
    <source>
        <strain evidence="1 2">NIES-144</strain>
    </source>
</reference>
<evidence type="ECO:0000313" key="1">
    <source>
        <dbReference type="EMBL" id="GFH31890.1"/>
    </source>
</evidence>
<dbReference type="AlphaFoldDB" id="A0A6A0AG28"/>
<evidence type="ECO:0000313" key="2">
    <source>
        <dbReference type="Proteomes" id="UP000485058"/>
    </source>
</evidence>